<keyword evidence="4" id="KW-0653">Protein transport</keyword>
<gene>
    <name evidence="9" type="ORF">AFUS01_LOCUS13925</name>
</gene>
<comment type="caution">
    <text evidence="9">The sequence shown here is derived from an EMBL/GenBank/DDBJ whole genome shotgun (WGS) entry which is preliminary data.</text>
</comment>
<evidence type="ECO:0000256" key="1">
    <source>
        <dbReference type="ARBA" id="ARBA00004259"/>
    </source>
</evidence>
<dbReference type="Pfam" id="PF08801">
    <property type="entry name" value="Nucleoporin_N"/>
    <property type="match status" value="1"/>
</dbReference>
<protein>
    <recommendedName>
        <fullName evidence="11">Nuclear pore complex protein Nup133</fullName>
    </recommendedName>
</protein>
<dbReference type="InterPro" id="IPR014908">
    <property type="entry name" value="Nucleoporin_Nup133/Nup155_N"/>
</dbReference>
<organism evidence="9 10">
    <name type="scientific">Allacma fusca</name>
    <dbReference type="NCBI Taxonomy" id="39272"/>
    <lineage>
        <taxon>Eukaryota</taxon>
        <taxon>Metazoa</taxon>
        <taxon>Ecdysozoa</taxon>
        <taxon>Arthropoda</taxon>
        <taxon>Hexapoda</taxon>
        <taxon>Collembola</taxon>
        <taxon>Symphypleona</taxon>
        <taxon>Sminthuridae</taxon>
        <taxon>Allacma</taxon>
    </lineage>
</organism>
<dbReference type="EMBL" id="CAJVCH010115498">
    <property type="protein sequence ID" value="CAG7724934.1"/>
    <property type="molecule type" value="Genomic_DNA"/>
</dbReference>
<dbReference type="Pfam" id="PF03177">
    <property type="entry name" value="Nucleoporin_C"/>
    <property type="match status" value="1"/>
</dbReference>
<dbReference type="OrthoDB" id="103454at2759"/>
<dbReference type="InterPro" id="IPR007187">
    <property type="entry name" value="Nucleoporin_Nup133/Nup155_C"/>
</dbReference>
<keyword evidence="2" id="KW-0813">Transport</keyword>
<keyword evidence="3" id="KW-0509">mRNA transport</keyword>
<feature type="domain" description="Nucleoporin Nup133/Nup155-like C-terminal" evidence="7">
    <location>
        <begin position="827"/>
        <end position="984"/>
    </location>
</feature>
<evidence type="ECO:0000256" key="2">
    <source>
        <dbReference type="ARBA" id="ARBA00022448"/>
    </source>
</evidence>
<dbReference type="GO" id="GO:0016973">
    <property type="term" value="P:poly(A)+ mRNA export from nucleus"/>
    <property type="evidence" value="ECO:0007669"/>
    <property type="project" value="TreeGrafter"/>
</dbReference>
<dbReference type="InterPro" id="IPR037624">
    <property type="entry name" value="Nup133-like"/>
</dbReference>
<feature type="domain" description="Nucleoporin Nup133/Nup155-like N-terminal" evidence="8">
    <location>
        <begin position="55"/>
        <end position="382"/>
    </location>
</feature>
<comment type="subcellular location">
    <subcellularLocation>
        <location evidence="1">Nucleus envelope</location>
    </subcellularLocation>
</comment>
<evidence type="ECO:0000313" key="10">
    <source>
        <dbReference type="Proteomes" id="UP000708208"/>
    </source>
</evidence>
<dbReference type="PANTHER" id="PTHR13405">
    <property type="entry name" value="NUCLEAR PORE COMPLEX PROTEIN NUP133"/>
    <property type="match status" value="1"/>
</dbReference>
<keyword evidence="5" id="KW-0811">Translocation</keyword>
<sequence>MNTSFSSLMWKNQSLNQSMHNQSGSMLATTYSIRQRNDYIMSTNTHFTLEPFGAPLPSMVKALLNQAVDGQKISSRVDPNGWAWLVSGRRLYIWRHSFGSESKRSNIIACRELWLPTSELDHQAQLVCIVANSSSFSCSSAPACIAVSPEGQITYWPNVSNDSGTITISADVPGQECESLSSLWPHACILTTTTSTVMLIKPCLAGGNKPSLSCVPLILNKGWFGGIGRRVSSMLFNPIPSSALNETKKTKVVVPISKDDPSLPGAKNPFFFILHGSQVQTWSLGFDQQLNQNNAVNLEDNVRRLFYDSVWNAITASERKPEQLRRIQTCFLDIDVLPNQRVAVLTAAYDPTDSSPMIHYGIFTFDAKEGGREHFIKVNYTGPEIPTDDDQRTSELHTWRLLTVSNFYCMVNVDQLVLITEKPDDPADIIDANSSGGPFLGFGRISDGIVTVFAPKYGIMSLKTNVSDNLLDSSYTDRIKVPDNLAADITQYNFDDVVMSDDNVNRLKTAFLAFITKKSNECQEIISTLFPANKSEWSPYDSIDITALALCEKLIDDAPATDQRGGAFASSADPDHMGYRSKQLIYKCLNSKKEVVELYLGFLNNVGLMQQLTRVVVKEDTVATASLLYNDYEKIGFALAIQQLQSEPHYRDLLEAAIKLIVKSRSEREAQVRSSHLGVNEQFYKDVSKIHQIIKGLVMIEEEQLNQAQPKDMPDIVGRVNEIILKSLNDMSTIHLADKIAKVKNSLVTPLLESTSNEYEIQNWIVDGRMLPHLLKQHHLIVLNGLNVTEDGGIRAKLSKELHEFTDLILNGLKKNLDSLRNSDRYNQRLKKFEEVRYALLKEFLEIKDYDRALGMAEKYLDFGIIVRSCVEREDYEMLEHYFQKYDSLNFPVFTFEWFVKQKKQHELVTMFTNSIAKHKLALFLEGYPEMLWHFQTIIGETRQAACTLKLLANSEETDPEDRLLFLQLSKLGLLASGVSPDEVDAMREYDETNFKEDVDLDKLSNMSINEMENGILPSV</sequence>
<evidence type="ECO:0000259" key="8">
    <source>
        <dbReference type="Pfam" id="PF08801"/>
    </source>
</evidence>
<dbReference type="GO" id="GO:0006606">
    <property type="term" value="P:protein import into nucleus"/>
    <property type="evidence" value="ECO:0007669"/>
    <property type="project" value="TreeGrafter"/>
</dbReference>
<keyword evidence="6" id="KW-0539">Nucleus</keyword>
<evidence type="ECO:0000256" key="6">
    <source>
        <dbReference type="ARBA" id="ARBA00023242"/>
    </source>
</evidence>
<dbReference type="GO" id="GO:0000972">
    <property type="term" value="P:transcription-dependent tethering of RNA polymerase II gene DNA at nuclear periphery"/>
    <property type="evidence" value="ECO:0007669"/>
    <property type="project" value="TreeGrafter"/>
</dbReference>
<dbReference type="GO" id="GO:0017056">
    <property type="term" value="F:structural constituent of nuclear pore"/>
    <property type="evidence" value="ECO:0007669"/>
    <property type="project" value="InterPro"/>
</dbReference>
<evidence type="ECO:0008006" key="11">
    <source>
        <dbReference type="Google" id="ProtNLM"/>
    </source>
</evidence>
<reference evidence="9" key="1">
    <citation type="submission" date="2021-06" db="EMBL/GenBank/DDBJ databases">
        <authorList>
            <person name="Hodson N. C."/>
            <person name="Mongue J. A."/>
            <person name="Jaron S. K."/>
        </authorList>
    </citation>
    <scope>NUCLEOTIDE SEQUENCE</scope>
</reference>
<proteinExistence type="predicted"/>
<evidence type="ECO:0000256" key="3">
    <source>
        <dbReference type="ARBA" id="ARBA00022816"/>
    </source>
</evidence>
<dbReference type="PANTHER" id="PTHR13405:SF11">
    <property type="entry name" value="NUCLEAR PORE COMPLEX PROTEIN NUP133"/>
    <property type="match status" value="1"/>
</dbReference>
<evidence type="ECO:0000313" key="9">
    <source>
        <dbReference type="EMBL" id="CAG7724934.1"/>
    </source>
</evidence>
<dbReference type="AlphaFoldDB" id="A0A8J2JR71"/>
<dbReference type="GO" id="GO:0031080">
    <property type="term" value="C:nuclear pore outer ring"/>
    <property type="evidence" value="ECO:0007669"/>
    <property type="project" value="TreeGrafter"/>
</dbReference>
<accession>A0A8J2JR71</accession>
<keyword evidence="10" id="KW-1185">Reference proteome</keyword>
<evidence type="ECO:0000259" key="7">
    <source>
        <dbReference type="Pfam" id="PF03177"/>
    </source>
</evidence>
<evidence type="ECO:0000256" key="4">
    <source>
        <dbReference type="ARBA" id="ARBA00022927"/>
    </source>
</evidence>
<name>A0A8J2JR71_9HEXA</name>
<evidence type="ECO:0000256" key="5">
    <source>
        <dbReference type="ARBA" id="ARBA00023010"/>
    </source>
</evidence>
<dbReference type="Proteomes" id="UP000708208">
    <property type="component" value="Unassembled WGS sequence"/>
</dbReference>